<dbReference type="InterPro" id="IPR043426">
    <property type="entry name" value="MltB-like"/>
</dbReference>
<dbReference type="PANTHER" id="PTHR30163:SF9">
    <property type="entry name" value="MEMBRANE-BOUND LYTIC MUREIN TRANSGLYCOSYLASE B"/>
    <property type="match status" value="1"/>
</dbReference>
<dbReference type="Gene3D" id="1.10.530.10">
    <property type="match status" value="1"/>
</dbReference>
<organism evidence="3 4">
    <name type="scientific">Candidatus Desulfobia pelagia</name>
    <dbReference type="NCBI Taxonomy" id="2841692"/>
    <lineage>
        <taxon>Bacteria</taxon>
        <taxon>Pseudomonadati</taxon>
        <taxon>Thermodesulfobacteriota</taxon>
        <taxon>Desulfobulbia</taxon>
        <taxon>Desulfobulbales</taxon>
        <taxon>Desulfobulbaceae</taxon>
        <taxon>Candidatus Desulfobia</taxon>
    </lineage>
</organism>
<dbReference type="Pfam" id="PF13406">
    <property type="entry name" value="SLT_2"/>
    <property type="match status" value="1"/>
</dbReference>
<dbReference type="PANTHER" id="PTHR30163">
    <property type="entry name" value="MEMBRANE-BOUND LYTIC MUREIN TRANSGLYCOSYLASE B"/>
    <property type="match status" value="1"/>
</dbReference>
<reference evidence="3 4" key="1">
    <citation type="submission" date="2020-08" db="EMBL/GenBank/DDBJ databases">
        <title>Bridging the membrane lipid divide: bacteria of the FCB group superphylum have the potential to synthesize archaeal ether lipids.</title>
        <authorList>
            <person name="Villanueva L."/>
            <person name="Von Meijenfeldt F.A.B."/>
            <person name="Westbye A.B."/>
            <person name="Yadav S."/>
            <person name="Hopmans E.C."/>
            <person name="Dutilh B.E."/>
            <person name="Sinninghe Damste J.S."/>
        </authorList>
    </citation>
    <scope>NUCLEOTIDE SEQUENCE [LARGE SCALE GENOMIC DNA]</scope>
    <source>
        <strain evidence="3">NIOZ-UU47</strain>
    </source>
</reference>
<dbReference type="Proteomes" id="UP000614424">
    <property type="component" value="Unassembled WGS sequence"/>
</dbReference>
<dbReference type="SUPFAM" id="SSF53955">
    <property type="entry name" value="Lysozyme-like"/>
    <property type="match status" value="1"/>
</dbReference>
<feature type="signal peptide" evidence="1">
    <location>
        <begin position="1"/>
        <end position="33"/>
    </location>
</feature>
<evidence type="ECO:0000259" key="2">
    <source>
        <dbReference type="Pfam" id="PF13406"/>
    </source>
</evidence>
<dbReference type="GO" id="GO:0008933">
    <property type="term" value="F:peptidoglycan lytic transglycosylase activity"/>
    <property type="evidence" value="ECO:0007669"/>
    <property type="project" value="TreeGrafter"/>
</dbReference>
<comment type="caution">
    <text evidence="3">The sequence shown here is derived from an EMBL/GenBank/DDBJ whole genome shotgun (WGS) entry which is preliminary data.</text>
</comment>
<keyword evidence="1" id="KW-0732">Signal</keyword>
<evidence type="ECO:0000256" key="1">
    <source>
        <dbReference type="SAM" id="SignalP"/>
    </source>
</evidence>
<sequence length="353" mass="40413">MNTYNFSRLLPYYLCLFALFFVLGPLASAPCFAETAKPLAADLVTDGQSIDIASERYQGLFKELRLTHNFTQGELDTLFSGVTIKRRVLELMDTQWEAKPYHQYYPRFVTGIMIAEGKLKLIQYRDLLDKVEKELGVEKEIVVAIWGIESRFGRNKGSFSMFQTLNTMFDAYPRRRDFYRKQLVHFLLLCRENQVDPLSVTGSYGGAFGQTQFIPSSFREYAVDFDDDSKRDVWESIPDILASIANYLRRFHWEFGAPVYEEIGDTLKGEELVAAYKKGRKGFVSLEDVEKIQGKDLPPSPENRKVTIVGLELENGTNRYVAGYPNFQAITAWNHSNRYAMAVTELAEKLAGK</sequence>
<dbReference type="CDD" id="cd13399">
    <property type="entry name" value="Slt35-like"/>
    <property type="match status" value="1"/>
</dbReference>
<dbReference type="GO" id="GO:0009253">
    <property type="term" value="P:peptidoglycan catabolic process"/>
    <property type="evidence" value="ECO:0007669"/>
    <property type="project" value="TreeGrafter"/>
</dbReference>
<gene>
    <name evidence="3" type="ORF">H8E41_05030</name>
</gene>
<feature type="domain" description="Transglycosylase SLT" evidence="2">
    <location>
        <begin position="61"/>
        <end position="348"/>
    </location>
</feature>
<accession>A0A8J6NAP7</accession>
<evidence type="ECO:0000313" key="4">
    <source>
        <dbReference type="Proteomes" id="UP000614424"/>
    </source>
</evidence>
<protein>
    <submittedName>
        <fullName evidence="3">Lytic murein transglycosylase</fullName>
    </submittedName>
</protein>
<dbReference type="InterPro" id="IPR031304">
    <property type="entry name" value="SLT_2"/>
</dbReference>
<name>A0A8J6NAP7_9BACT</name>
<dbReference type="AlphaFoldDB" id="A0A8J6NAP7"/>
<proteinExistence type="predicted"/>
<dbReference type="EMBL" id="JACNJZ010000077">
    <property type="protein sequence ID" value="MBC8317246.1"/>
    <property type="molecule type" value="Genomic_DNA"/>
</dbReference>
<dbReference type="Gene3D" id="1.10.8.350">
    <property type="entry name" value="Bacterial muramidase"/>
    <property type="match status" value="1"/>
</dbReference>
<feature type="chain" id="PRO_5035189276" evidence="1">
    <location>
        <begin position="34"/>
        <end position="353"/>
    </location>
</feature>
<dbReference type="InterPro" id="IPR023346">
    <property type="entry name" value="Lysozyme-like_dom_sf"/>
</dbReference>
<evidence type="ECO:0000313" key="3">
    <source>
        <dbReference type="EMBL" id="MBC8317246.1"/>
    </source>
</evidence>